<evidence type="ECO:0000313" key="3">
    <source>
        <dbReference type="Proteomes" id="UP000663828"/>
    </source>
</evidence>
<dbReference type="AlphaFoldDB" id="A0A813WPH2"/>
<feature type="compositionally biased region" description="Polar residues" evidence="1">
    <location>
        <begin position="764"/>
        <end position="783"/>
    </location>
</feature>
<proteinExistence type="predicted"/>
<gene>
    <name evidence="2" type="ORF">XAT740_LOCUS5613</name>
</gene>
<feature type="region of interest" description="Disordered" evidence="1">
    <location>
        <begin position="686"/>
        <end position="705"/>
    </location>
</feature>
<sequence length="840" mass="97312">MSSFTTSSNDLQARTQRRLLFEGFNVHEPINSSHRHQSASTMLTSTPDHRLYEKENHEHLDFIQSNDSQPAEPCLLQLQNARQLLHSMSRTGTLPSNDQPISDDQQPRTELVNDVNPELAYYKSSLESERNRRKQLETLIDVQQKRLTEAESELIQLRANDHKKTLCMKQLEQMIPNVVDEWKQKEDDYKSKLSNVTQQLKQIEQTNREKMSEEKKLFDEQIKEKNSTIERLTKDNERKKQDYDNLQTQAKQYEQRVQQVTKDAEQAKQQWSTIENDLRNELKNGETRLDILRSESDEKQQEIEQMLRDQQKTNSDHQMKVRQLENELDEQRRENNVLRMELELREAKYRAQTESLRMQLIRDAESKLNQRLEEQHAKHLQIEEELNELHRRKLADSEAKHEQNLANAREEHEHRVQTLLAKLDQTKNEIERIQSTTLAERQDLAKKLQDVFETALHPASTKRATTINEKPISPPPSSRQMSSHSSQTLIDTQIKSKTNEYLHSLPLVNNDHPTNISAIRSLSSRIDSLVDHTNRIANGFELNSRLPLAMQQESTSEWTETNPNRLLSSRPPSALQSPFYRSTPIDSLQDWYPQSSHSSNNNNHPHPLTQRSQSADPTNSGFFSVYPSQQYSSSSQQQPTHSSNSYSLDSNLNTSHYQQPAMPSYRSTSSITSNLIENQQEIQGTLSKDSIDRQQHDQTSSTNESLARYVKMLLERSPTHDQKASQKHPLAKTNQSLHDVQHSIEQLNLAERDSHVIVDDLALNNESPTPRQRKSSLTARSNTTTTINGVKKRLDYDIHNNKQSNASELFERLSQPKTRAKKDKSKPQQQQPSTSTGVWK</sequence>
<feature type="compositionally biased region" description="Polar residues" evidence="1">
    <location>
        <begin position="609"/>
        <end position="622"/>
    </location>
</feature>
<feature type="compositionally biased region" description="Low complexity" evidence="1">
    <location>
        <begin position="595"/>
        <end position="607"/>
    </location>
</feature>
<evidence type="ECO:0000313" key="2">
    <source>
        <dbReference type="EMBL" id="CAF0853657.1"/>
    </source>
</evidence>
<feature type="region of interest" description="Disordered" evidence="1">
    <location>
        <begin position="762"/>
        <end position="783"/>
    </location>
</feature>
<name>A0A813WPH2_ADIRI</name>
<dbReference type="Proteomes" id="UP000663828">
    <property type="component" value="Unassembled WGS sequence"/>
</dbReference>
<evidence type="ECO:0000256" key="1">
    <source>
        <dbReference type="SAM" id="MobiDB-lite"/>
    </source>
</evidence>
<feature type="region of interest" description="Disordered" evidence="1">
    <location>
        <begin position="800"/>
        <end position="840"/>
    </location>
</feature>
<protein>
    <submittedName>
        <fullName evidence="2">Uncharacterized protein</fullName>
    </submittedName>
</protein>
<feature type="region of interest" description="Disordered" evidence="1">
    <location>
        <begin position="456"/>
        <end position="487"/>
    </location>
</feature>
<feature type="region of interest" description="Disordered" evidence="1">
    <location>
        <begin position="551"/>
        <end position="669"/>
    </location>
</feature>
<organism evidence="2 3">
    <name type="scientific">Adineta ricciae</name>
    <name type="common">Rotifer</name>
    <dbReference type="NCBI Taxonomy" id="249248"/>
    <lineage>
        <taxon>Eukaryota</taxon>
        <taxon>Metazoa</taxon>
        <taxon>Spiralia</taxon>
        <taxon>Gnathifera</taxon>
        <taxon>Rotifera</taxon>
        <taxon>Eurotatoria</taxon>
        <taxon>Bdelloidea</taxon>
        <taxon>Adinetida</taxon>
        <taxon>Adinetidae</taxon>
        <taxon>Adineta</taxon>
    </lineage>
</organism>
<feature type="compositionally biased region" description="Polar residues" evidence="1">
    <location>
        <begin position="551"/>
        <end position="586"/>
    </location>
</feature>
<accession>A0A813WPH2</accession>
<keyword evidence="3" id="KW-1185">Reference proteome</keyword>
<comment type="caution">
    <text evidence="2">The sequence shown here is derived from an EMBL/GenBank/DDBJ whole genome shotgun (WGS) entry which is preliminary data.</text>
</comment>
<reference evidence="2" key="1">
    <citation type="submission" date="2021-02" db="EMBL/GenBank/DDBJ databases">
        <authorList>
            <person name="Nowell W R."/>
        </authorList>
    </citation>
    <scope>NUCLEOTIDE SEQUENCE</scope>
</reference>
<feature type="compositionally biased region" description="Low complexity" evidence="1">
    <location>
        <begin position="624"/>
        <end position="655"/>
    </location>
</feature>
<dbReference type="EMBL" id="CAJNOR010000244">
    <property type="protein sequence ID" value="CAF0853657.1"/>
    <property type="molecule type" value="Genomic_DNA"/>
</dbReference>
<feature type="region of interest" description="Disordered" evidence="1">
    <location>
        <begin position="298"/>
        <end position="318"/>
    </location>
</feature>